<dbReference type="InterPro" id="IPR001917">
    <property type="entry name" value="Aminotrans_II_pyridoxalP_BS"/>
</dbReference>
<dbReference type="Gene3D" id="3.90.1150.10">
    <property type="entry name" value="Aspartate Aminotransferase, domain 1"/>
    <property type="match status" value="1"/>
</dbReference>
<gene>
    <name evidence="9" type="primary">hisC</name>
    <name evidence="11" type="ORF">CDEE_0714</name>
</gene>
<dbReference type="GO" id="GO:0004400">
    <property type="term" value="F:histidinol-phosphate transaminase activity"/>
    <property type="evidence" value="ECO:0007669"/>
    <property type="project" value="UniProtKB-UniRule"/>
</dbReference>
<evidence type="ECO:0000256" key="9">
    <source>
        <dbReference type="HAMAP-Rule" id="MF_01023"/>
    </source>
</evidence>
<feature type="domain" description="Aminotransferase class I/classII large" evidence="10">
    <location>
        <begin position="39"/>
        <end position="356"/>
    </location>
</feature>
<evidence type="ECO:0000256" key="8">
    <source>
        <dbReference type="ARBA" id="ARBA00047481"/>
    </source>
</evidence>
<dbReference type="CDD" id="cd00609">
    <property type="entry name" value="AAT_like"/>
    <property type="match status" value="1"/>
</dbReference>
<dbReference type="AlphaFoldDB" id="M1L4X0"/>
<evidence type="ECO:0000256" key="3">
    <source>
        <dbReference type="ARBA" id="ARBA00007970"/>
    </source>
</evidence>
<dbReference type="eggNOG" id="COG0079">
    <property type="taxonomic scope" value="Bacteria"/>
</dbReference>
<keyword evidence="5 9" id="KW-0032">Aminotransferase</keyword>
<proteinExistence type="inferred from homology"/>
<comment type="similarity">
    <text evidence="3 9">Belongs to the class-II pyridoxal-phosphate-dependent aminotransferase family. Histidinol-phosphate aminotransferase subfamily.</text>
</comment>
<keyword evidence="7 9" id="KW-0663">Pyridoxal phosphate</keyword>
<comment type="catalytic activity">
    <reaction evidence="8 9">
        <text>L-histidinol phosphate + 2-oxoglutarate = 3-(imidazol-4-yl)-2-oxopropyl phosphate + L-glutamate</text>
        <dbReference type="Rhea" id="RHEA:23744"/>
        <dbReference type="ChEBI" id="CHEBI:16810"/>
        <dbReference type="ChEBI" id="CHEBI:29985"/>
        <dbReference type="ChEBI" id="CHEBI:57766"/>
        <dbReference type="ChEBI" id="CHEBI:57980"/>
        <dbReference type="EC" id="2.6.1.9"/>
    </reaction>
</comment>
<dbReference type="PANTHER" id="PTHR43643:SF3">
    <property type="entry name" value="HISTIDINOL-PHOSPHATE AMINOTRANSFERASE"/>
    <property type="match status" value="1"/>
</dbReference>
<dbReference type="GO" id="GO:0000105">
    <property type="term" value="P:L-histidine biosynthetic process"/>
    <property type="evidence" value="ECO:0007669"/>
    <property type="project" value="UniProtKB-UniRule"/>
</dbReference>
<accession>M1L4X0</accession>
<evidence type="ECO:0000259" key="10">
    <source>
        <dbReference type="Pfam" id="PF00155"/>
    </source>
</evidence>
<comment type="pathway">
    <text evidence="2 9">Amino-acid biosynthesis; L-histidine biosynthesis; L-histidine from 5-phospho-alpha-D-ribose 1-diphosphate: step 7/9.</text>
</comment>
<dbReference type="PANTHER" id="PTHR43643">
    <property type="entry name" value="HISTIDINOL-PHOSPHATE AMINOTRANSFERASE 2"/>
    <property type="match status" value="1"/>
</dbReference>
<dbReference type="Pfam" id="PF00155">
    <property type="entry name" value="Aminotran_1_2"/>
    <property type="match status" value="1"/>
</dbReference>
<feature type="modified residue" description="N6-(pyridoxal phosphate)lysine" evidence="9">
    <location>
        <position position="234"/>
    </location>
</feature>
<dbReference type="STRING" id="1208918.CDEE_0714"/>
<dbReference type="InterPro" id="IPR015421">
    <property type="entry name" value="PyrdxlP-dep_Trfase_major"/>
</dbReference>
<dbReference type="SUPFAM" id="SSF53383">
    <property type="entry name" value="PLP-dependent transferases"/>
    <property type="match status" value="1"/>
</dbReference>
<dbReference type="Gene3D" id="3.40.640.10">
    <property type="entry name" value="Type I PLP-dependent aspartate aminotransferase-like (Major domain)"/>
    <property type="match status" value="1"/>
</dbReference>
<sequence>MVIENRFFLPDYIKKINPYQAGKPIEELAREFNIDPKCIVKLASNENPLGVSDSVLNIITQSFRTISRYPDANGFDLKYALSKKYSIPIENIVLGNGSNDILELISLAFLDNRSSAIYSEYSFAVYKIATQARGSRHIQIPSIDYKHDLKKFYDAISDDTRLIFIANPNNPTGTFIPKNDIIDFLDSVYKKYSSKVLVVLDEAYTEYLDEIDRFDSFSLIQKYPNLIVVRTFSKAYGLAGLRVGFSVSHPDIADFINRVRQPFNVNSLAQLAAIAALEDQDFLYKSCVLNKEEKHHLYESFDSLNLEYIPSFGNFVLVKVGNAKNINFELLKRGIIVRPVDNYGLSEWLRVTIGKKLENTLFLNTLKDIINKV</sequence>
<keyword evidence="12" id="KW-1185">Reference proteome</keyword>
<organism evidence="11 12">
    <name type="scientific">Candidatus Kinetoplastidibacterium crithidiae TCC036E</name>
    <dbReference type="NCBI Taxonomy" id="1208918"/>
    <lineage>
        <taxon>Bacteria</taxon>
        <taxon>Pseudomonadati</taxon>
        <taxon>Pseudomonadota</taxon>
        <taxon>Betaproteobacteria</taxon>
        <taxon>Candidatus Kinetoplastidibacterium</taxon>
    </lineage>
</organism>
<dbReference type="InterPro" id="IPR005861">
    <property type="entry name" value="HisP_aminotrans"/>
</dbReference>
<dbReference type="PATRIC" id="fig|1208918.3.peg.413"/>
<dbReference type="HAMAP" id="MF_01023">
    <property type="entry name" value="HisC_aminotrans_2"/>
    <property type="match status" value="1"/>
</dbReference>
<name>M1L4X0_9PROT</name>
<evidence type="ECO:0000256" key="5">
    <source>
        <dbReference type="ARBA" id="ARBA00022576"/>
    </source>
</evidence>
<dbReference type="HOGENOM" id="CLU_017584_3_3_4"/>
<dbReference type="KEGG" id="kct:CDEE_0714"/>
<evidence type="ECO:0000256" key="4">
    <source>
        <dbReference type="ARBA" id="ARBA00011738"/>
    </source>
</evidence>
<dbReference type="Proteomes" id="UP000011686">
    <property type="component" value="Chromosome"/>
</dbReference>
<dbReference type="RefSeq" id="WP_015238445.1">
    <property type="nucleotide sequence ID" value="NC_020283.1"/>
</dbReference>
<comment type="cofactor">
    <cofactor evidence="1 9">
        <name>pyridoxal 5'-phosphate</name>
        <dbReference type="ChEBI" id="CHEBI:597326"/>
    </cofactor>
</comment>
<protein>
    <recommendedName>
        <fullName evidence="9">Histidinol-phosphate aminotransferase</fullName>
        <ecNumber evidence="9">2.6.1.9</ecNumber>
    </recommendedName>
    <alternativeName>
        <fullName evidence="9">Imidazole acetol-phosphate transaminase</fullName>
    </alternativeName>
</protein>
<dbReference type="PROSITE" id="PS00599">
    <property type="entry name" value="AA_TRANSFER_CLASS_2"/>
    <property type="match status" value="1"/>
</dbReference>
<dbReference type="EC" id="2.6.1.9" evidence="9"/>
<dbReference type="InterPro" id="IPR015422">
    <property type="entry name" value="PyrdxlP-dep_Trfase_small"/>
</dbReference>
<dbReference type="EMBL" id="CP003804">
    <property type="protein sequence ID" value="AGF47713.1"/>
    <property type="molecule type" value="Genomic_DNA"/>
</dbReference>
<dbReference type="InterPro" id="IPR004839">
    <property type="entry name" value="Aminotransferase_I/II_large"/>
</dbReference>
<evidence type="ECO:0000256" key="7">
    <source>
        <dbReference type="ARBA" id="ARBA00022898"/>
    </source>
</evidence>
<comment type="subunit">
    <text evidence="4 9">Homodimer.</text>
</comment>
<dbReference type="UniPathway" id="UPA00031">
    <property type="reaction ID" value="UER00012"/>
</dbReference>
<evidence type="ECO:0000256" key="2">
    <source>
        <dbReference type="ARBA" id="ARBA00005011"/>
    </source>
</evidence>
<keyword evidence="6 9" id="KW-0808">Transferase</keyword>
<evidence type="ECO:0000256" key="1">
    <source>
        <dbReference type="ARBA" id="ARBA00001933"/>
    </source>
</evidence>
<dbReference type="InterPro" id="IPR050106">
    <property type="entry name" value="HistidinolP_aminotransfase"/>
</dbReference>
<keyword evidence="9" id="KW-0368">Histidine biosynthesis</keyword>
<dbReference type="InterPro" id="IPR015424">
    <property type="entry name" value="PyrdxlP-dep_Trfase"/>
</dbReference>
<dbReference type="GO" id="GO:0030170">
    <property type="term" value="F:pyridoxal phosphate binding"/>
    <property type="evidence" value="ECO:0007669"/>
    <property type="project" value="InterPro"/>
</dbReference>
<evidence type="ECO:0000313" key="12">
    <source>
        <dbReference type="Proteomes" id="UP000011686"/>
    </source>
</evidence>
<evidence type="ECO:0000256" key="6">
    <source>
        <dbReference type="ARBA" id="ARBA00022679"/>
    </source>
</evidence>
<keyword evidence="9" id="KW-0028">Amino-acid biosynthesis</keyword>
<dbReference type="NCBIfam" id="TIGR01141">
    <property type="entry name" value="hisC"/>
    <property type="match status" value="1"/>
</dbReference>
<evidence type="ECO:0000313" key="11">
    <source>
        <dbReference type="EMBL" id="AGF47713.1"/>
    </source>
</evidence>
<reference evidence="11 12" key="1">
    <citation type="journal article" date="2013" name="Genome Biol. Evol.">
        <title>Genome evolution and phylogenomic analysis of candidatus kinetoplastibacterium, the betaproteobacterial endosymbionts of strigomonas and angomonas.</title>
        <authorList>
            <person name="Alves J.M."/>
            <person name="Serrano M.G."/>
            <person name="Maia da Silva F."/>
            <person name="Voegtly L.J."/>
            <person name="Matveyev A.V."/>
            <person name="Teixeira M.M."/>
            <person name="Camargo E.P."/>
            <person name="Buck G.A."/>
        </authorList>
    </citation>
    <scope>NUCLEOTIDE SEQUENCE [LARGE SCALE GENOMIC DNA]</scope>
    <source>
        <strain evidence="11 12">TCC036E</strain>
    </source>
</reference>